<dbReference type="Ensembl" id="ENSPTXT00000028078.1">
    <property type="protein sequence ID" value="ENSPTXP00000027243.1"/>
    <property type="gene ID" value="ENSPTXG00000018793.1"/>
</dbReference>
<dbReference type="SUPFAM" id="SSF53335">
    <property type="entry name" value="S-adenosyl-L-methionine-dependent methyltransferases"/>
    <property type="match status" value="1"/>
</dbReference>
<dbReference type="GO" id="GO:0032259">
    <property type="term" value="P:methylation"/>
    <property type="evidence" value="ECO:0007669"/>
    <property type="project" value="UniProtKB-KW"/>
</dbReference>
<keyword evidence="2" id="KW-0489">Methyltransferase</keyword>
<dbReference type="GeneTree" id="ENSGT00940000164013"/>
<keyword evidence="4" id="KW-1185">Reference proteome</keyword>
<protein>
    <submittedName>
        <fullName evidence="3">Uncharacterized protein</fullName>
    </submittedName>
</protein>
<dbReference type="InterPro" id="IPR025799">
    <property type="entry name" value="Arg_MeTrfase"/>
</dbReference>
<evidence type="ECO:0000313" key="3">
    <source>
        <dbReference type="Ensembl" id="ENSPTXP00000027243.1"/>
    </source>
</evidence>
<dbReference type="Proteomes" id="UP000472273">
    <property type="component" value="Unplaced"/>
</dbReference>
<dbReference type="InterPro" id="IPR029063">
    <property type="entry name" value="SAM-dependent_MTases_sf"/>
</dbReference>
<proteinExistence type="predicted"/>
<sequence>SICSCFFFTPTLMLLLRNKVARITVVLDVGCGSGILSFFAVQAGARKVYAVEASSVAKYAEILVQSNNVADKISVLSGKIEEITLPESVDVIVSEPMGYMLFNERMLESYLHSKKWLKSNGESICLQIYQSLSALVAPKYRSAGSRGKNDLKFYLKLHHFREYVDSFLPKSCFYIVILLN</sequence>
<dbReference type="GO" id="GO:0070611">
    <property type="term" value="F:histone H3R2 methyltransferase activity"/>
    <property type="evidence" value="ECO:0007669"/>
    <property type="project" value="TreeGrafter"/>
</dbReference>
<name>A0A670ZX00_PSETE</name>
<keyword evidence="1 2" id="KW-0949">S-adenosyl-L-methionine</keyword>
<dbReference type="AlphaFoldDB" id="A0A670ZX00"/>
<dbReference type="CDD" id="cd02440">
    <property type="entry name" value="AdoMet_MTases"/>
    <property type="match status" value="1"/>
</dbReference>
<evidence type="ECO:0000256" key="2">
    <source>
        <dbReference type="PROSITE-ProRule" id="PRU01015"/>
    </source>
</evidence>
<reference evidence="3" key="2">
    <citation type="submission" date="2025-09" db="UniProtKB">
        <authorList>
            <consortium name="Ensembl"/>
        </authorList>
    </citation>
    <scope>IDENTIFICATION</scope>
</reference>
<organism evidence="3 4">
    <name type="scientific">Pseudonaja textilis</name>
    <name type="common">Eastern brown snake</name>
    <dbReference type="NCBI Taxonomy" id="8673"/>
    <lineage>
        <taxon>Eukaryota</taxon>
        <taxon>Metazoa</taxon>
        <taxon>Chordata</taxon>
        <taxon>Craniata</taxon>
        <taxon>Vertebrata</taxon>
        <taxon>Euteleostomi</taxon>
        <taxon>Lepidosauria</taxon>
        <taxon>Squamata</taxon>
        <taxon>Bifurcata</taxon>
        <taxon>Unidentata</taxon>
        <taxon>Episquamata</taxon>
        <taxon>Toxicofera</taxon>
        <taxon>Serpentes</taxon>
        <taxon>Colubroidea</taxon>
        <taxon>Elapidae</taxon>
        <taxon>Hydrophiinae</taxon>
        <taxon>Pseudonaja</taxon>
    </lineage>
</organism>
<dbReference type="PROSITE" id="PS51678">
    <property type="entry name" value="SAM_MT_PRMT"/>
    <property type="match status" value="1"/>
</dbReference>
<dbReference type="PANTHER" id="PTHR11006:SF49">
    <property type="entry name" value="HISTONE-ARGININE METHYLTRANSFERASE CARM1"/>
    <property type="match status" value="1"/>
</dbReference>
<keyword evidence="2" id="KW-0808">Transferase</keyword>
<evidence type="ECO:0000256" key="1">
    <source>
        <dbReference type="ARBA" id="ARBA00022691"/>
    </source>
</evidence>
<accession>A0A670ZX00</accession>
<dbReference type="PANTHER" id="PTHR11006">
    <property type="entry name" value="PROTEIN ARGININE N-METHYLTRANSFERASE"/>
    <property type="match status" value="1"/>
</dbReference>
<evidence type="ECO:0000313" key="4">
    <source>
        <dbReference type="Proteomes" id="UP000472273"/>
    </source>
</evidence>
<dbReference type="Gene3D" id="3.40.50.150">
    <property type="entry name" value="Vaccinia Virus protein VP39"/>
    <property type="match status" value="1"/>
</dbReference>
<dbReference type="Pfam" id="PF06325">
    <property type="entry name" value="PrmA"/>
    <property type="match status" value="1"/>
</dbReference>
<reference evidence="3" key="1">
    <citation type="submission" date="2025-08" db="UniProtKB">
        <authorList>
            <consortium name="Ensembl"/>
        </authorList>
    </citation>
    <scope>IDENTIFICATION</scope>
</reference>